<accession>A0A9N9LAT6</accession>
<dbReference type="EMBL" id="CAJVRM010000002">
    <property type="protein sequence ID" value="CAG8970763.1"/>
    <property type="molecule type" value="Genomic_DNA"/>
</dbReference>
<evidence type="ECO:0000313" key="2">
    <source>
        <dbReference type="EMBL" id="CAG8970763.1"/>
    </source>
</evidence>
<gene>
    <name evidence="2" type="ORF">HYALB_00001548</name>
</gene>
<feature type="compositionally biased region" description="Basic and acidic residues" evidence="1">
    <location>
        <begin position="281"/>
        <end position="290"/>
    </location>
</feature>
<dbReference type="AlphaFoldDB" id="A0A9N9LAT6"/>
<dbReference type="OrthoDB" id="10387644at2759"/>
<evidence type="ECO:0000313" key="3">
    <source>
        <dbReference type="Proteomes" id="UP000701801"/>
    </source>
</evidence>
<name>A0A9N9LAT6_9HELO</name>
<comment type="caution">
    <text evidence="2">The sequence shown here is derived from an EMBL/GenBank/DDBJ whole genome shotgun (WGS) entry which is preliminary data.</text>
</comment>
<evidence type="ECO:0000256" key="1">
    <source>
        <dbReference type="SAM" id="MobiDB-lite"/>
    </source>
</evidence>
<dbReference type="Proteomes" id="UP000701801">
    <property type="component" value="Unassembled WGS sequence"/>
</dbReference>
<reference evidence="2" key="1">
    <citation type="submission" date="2021-07" db="EMBL/GenBank/DDBJ databases">
        <authorList>
            <person name="Durling M."/>
        </authorList>
    </citation>
    <scope>NUCLEOTIDE SEQUENCE</scope>
</reference>
<protein>
    <submittedName>
        <fullName evidence="2">Uncharacterized protein</fullName>
    </submittedName>
</protein>
<organism evidence="2 3">
    <name type="scientific">Hymenoscyphus albidus</name>
    <dbReference type="NCBI Taxonomy" id="595503"/>
    <lineage>
        <taxon>Eukaryota</taxon>
        <taxon>Fungi</taxon>
        <taxon>Dikarya</taxon>
        <taxon>Ascomycota</taxon>
        <taxon>Pezizomycotina</taxon>
        <taxon>Leotiomycetes</taxon>
        <taxon>Helotiales</taxon>
        <taxon>Helotiaceae</taxon>
        <taxon>Hymenoscyphus</taxon>
    </lineage>
</organism>
<feature type="region of interest" description="Disordered" evidence="1">
    <location>
        <begin position="234"/>
        <end position="290"/>
    </location>
</feature>
<keyword evidence="3" id="KW-1185">Reference proteome</keyword>
<proteinExistence type="predicted"/>
<sequence length="290" mass="33908">MDILDIISRRSKSQREKIEREWLTAAELLKKCLDKKLEVLDIVEASCKGDLQSRVLNKEIESLKVSCRETQNKLQNYEIKASNDWLDYRARCEELQISYARNMQEVSMEERLHWQNKPTAKQRSSLWTKAERDYAYSELRSLLENISPSPEPREASKAVELAEKLKTVVEELKMALEAEKSGRPNDQQEYESMLEVYRKLPVSQHLQVSRELLLESAQAHLSTSEDKHFKITHEQPRLAISPPLQKQVPGKRTHLDDEIANRGNPEILETRTRKRPPVSYKEFHAQDELF</sequence>